<gene>
    <name evidence="2" type="ORF">A8708_28850</name>
</gene>
<dbReference type="AlphaFoldDB" id="A0A198A975"/>
<dbReference type="InterPro" id="IPR050490">
    <property type="entry name" value="Bact_solute-bd_prot1"/>
</dbReference>
<accession>A0A198A975</accession>
<dbReference type="PROSITE" id="PS51257">
    <property type="entry name" value="PROKAR_LIPOPROTEIN"/>
    <property type="match status" value="1"/>
</dbReference>
<feature type="signal peptide" evidence="1">
    <location>
        <begin position="1"/>
        <end position="20"/>
    </location>
</feature>
<dbReference type="EMBL" id="LYPB01000069">
    <property type="protein sequence ID" value="OAS18019.1"/>
    <property type="molecule type" value="Genomic_DNA"/>
</dbReference>
<dbReference type="Pfam" id="PF13416">
    <property type="entry name" value="SBP_bac_8"/>
    <property type="match status" value="1"/>
</dbReference>
<evidence type="ECO:0000313" key="2">
    <source>
        <dbReference type="EMBL" id="OAS18019.1"/>
    </source>
</evidence>
<dbReference type="STRING" id="1850517.A8708_28850"/>
<dbReference type="Proteomes" id="UP000078454">
    <property type="component" value="Unassembled WGS sequence"/>
</dbReference>
<evidence type="ECO:0000256" key="1">
    <source>
        <dbReference type="SAM" id="SignalP"/>
    </source>
</evidence>
<dbReference type="SUPFAM" id="SSF53850">
    <property type="entry name" value="Periplasmic binding protein-like II"/>
    <property type="match status" value="1"/>
</dbReference>
<dbReference type="InterPro" id="IPR006059">
    <property type="entry name" value="SBP"/>
</dbReference>
<sequence length="452" mass="48987">MKRGKLLVSTGMVVTMLTLAACGNSAGTSSPNATATDKAGASSQTPATAKAVKTLTLVVHSSWVRPGFQAVVDLVNSKSAELGAKIELEKIAEGDAGDQVVQTKFAAGEPPDILSWYDATWSSKLGGSARLEDLSGDWMKNYDSKALDTPKYKSDGKLIVAPFGEVGTMSMFYNKKVFQENGLQVPKDWKEFLAISEQLKAKGITPVYFAGKDAWTLQIIPLVGAVRDSKEKVTPTADGLSTNKTHFTDLKLFVDSISKVKELADKQLINKTFLSDDDQSSHQALLDGKIAMYAMGSWIVPDLVKADKDKANNIGAFGIPFDEGQLINLSPPSGLWVPSESKNKELAKKVVAFMVSQEAQQAYFKAQPDIPFAKGIQVNGLVSAQQDIQKLIDEGKSFQSPLDYTKYQKGPFEKYLQDMLVGGKTPVDVAKELDNDFAKAAKAKQDPNWSAK</sequence>
<dbReference type="Gene3D" id="3.40.190.10">
    <property type="entry name" value="Periplasmic binding protein-like II"/>
    <property type="match status" value="2"/>
</dbReference>
<evidence type="ECO:0008006" key="4">
    <source>
        <dbReference type="Google" id="ProtNLM"/>
    </source>
</evidence>
<name>A0A198A975_9BACL</name>
<dbReference type="PANTHER" id="PTHR43649">
    <property type="entry name" value="ARABINOSE-BINDING PROTEIN-RELATED"/>
    <property type="match status" value="1"/>
</dbReference>
<keyword evidence="3" id="KW-1185">Reference proteome</keyword>
<organism evidence="2 3">
    <name type="scientific">Paenibacillus oryzisoli</name>
    <dbReference type="NCBI Taxonomy" id="1850517"/>
    <lineage>
        <taxon>Bacteria</taxon>
        <taxon>Bacillati</taxon>
        <taxon>Bacillota</taxon>
        <taxon>Bacilli</taxon>
        <taxon>Bacillales</taxon>
        <taxon>Paenibacillaceae</taxon>
        <taxon>Paenibacillus</taxon>
    </lineage>
</organism>
<reference evidence="2 3" key="1">
    <citation type="submission" date="2016-05" db="EMBL/GenBank/DDBJ databases">
        <title>Paenibacillus sp. 1ZS3-15 nov., isolated from the rhizosphere soil.</title>
        <authorList>
            <person name="Zhang X.X."/>
            <person name="Zhang J."/>
        </authorList>
    </citation>
    <scope>NUCLEOTIDE SEQUENCE [LARGE SCALE GENOMIC DNA]</scope>
    <source>
        <strain evidence="2 3">1ZS3-15</strain>
    </source>
</reference>
<evidence type="ECO:0000313" key="3">
    <source>
        <dbReference type="Proteomes" id="UP000078454"/>
    </source>
</evidence>
<dbReference type="RefSeq" id="WP_068665168.1">
    <property type="nucleotide sequence ID" value="NZ_LYPB01000069.1"/>
</dbReference>
<protein>
    <recommendedName>
        <fullName evidence="4">ABC transporter substrate-binding protein</fullName>
    </recommendedName>
</protein>
<proteinExistence type="predicted"/>
<comment type="caution">
    <text evidence="2">The sequence shown here is derived from an EMBL/GenBank/DDBJ whole genome shotgun (WGS) entry which is preliminary data.</text>
</comment>
<keyword evidence="1" id="KW-0732">Signal</keyword>
<feature type="chain" id="PRO_5038397071" description="ABC transporter substrate-binding protein" evidence="1">
    <location>
        <begin position="21"/>
        <end position="452"/>
    </location>
</feature>